<dbReference type="InterPro" id="IPR036866">
    <property type="entry name" value="RibonucZ/Hydroxyglut_hydro"/>
</dbReference>
<gene>
    <name evidence="1" type="ORF">SAMN05444339_101153</name>
</gene>
<organism evidence="1 2">
    <name type="scientific">Loktanella atrilutea</name>
    <dbReference type="NCBI Taxonomy" id="366533"/>
    <lineage>
        <taxon>Bacteria</taxon>
        <taxon>Pseudomonadati</taxon>
        <taxon>Pseudomonadota</taxon>
        <taxon>Alphaproteobacteria</taxon>
        <taxon>Rhodobacterales</taxon>
        <taxon>Roseobacteraceae</taxon>
        <taxon>Loktanella</taxon>
    </lineage>
</organism>
<sequence>MTHPENGKVQVTVFGPGFGESILIHIGDRSWIIIDSCLNDSRKPAALDYLKSIGVDVASEVFLIVATHWHDDHIKGLKETLLECESARFAMSSALTRREFLAYLIAYDAQPDMNTGRGGSEIISCLRIVKKRGQPAIPVVQDRKIIDWPSGHFSHQQSVELLALSPSDMQFSDALLTASEFPDLINKRTGAQAVPKKRISSENKNDLSVAILLTVGNNAVILGADVEERNDGNYGWLNIVNNRKGREPRPKYLKVAHHGSEGAHLDALWSDVLTTNAISVVTPWSRGGNLLPTAQAKQKLRELSDNAYITSTEIISLKKRYDRDVLKHISRSGVELLSTVYRCGSVTLLIDSITGGLEDVCLTESAAKL</sequence>
<accession>A0A1M4SVB2</accession>
<dbReference type="AlphaFoldDB" id="A0A1M4SVB2"/>
<reference evidence="2" key="1">
    <citation type="submission" date="2016-11" db="EMBL/GenBank/DDBJ databases">
        <authorList>
            <person name="Varghese N."/>
            <person name="Submissions S."/>
        </authorList>
    </citation>
    <scope>NUCLEOTIDE SEQUENCE [LARGE SCALE GENOMIC DNA]</scope>
    <source>
        <strain evidence="2">DSM 29326</strain>
    </source>
</reference>
<dbReference type="SUPFAM" id="SSF56281">
    <property type="entry name" value="Metallo-hydrolase/oxidoreductase"/>
    <property type="match status" value="1"/>
</dbReference>
<name>A0A1M4SVB2_LOKAT</name>
<dbReference type="PANTHER" id="PTHR30619">
    <property type="entry name" value="DNA INTERNALIZATION/COMPETENCE PROTEIN COMEC/REC2"/>
    <property type="match status" value="1"/>
</dbReference>
<evidence type="ECO:0000313" key="2">
    <source>
        <dbReference type="Proteomes" id="UP000183987"/>
    </source>
</evidence>
<proteinExistence type="predicted"/>
<dbReference type="STRING" id="366533.SAMN05444339_101153"/>
<evidence type="ECO:0000313" key="1">
    <source>
        <dbReference type="EMBL" id="SHE36145.1"/>
    </source>
</evidence>
<dbReference type="OrthoDB" id="292594at2"/>
<protein>
    <recommendedName>
        <fullName evidence="3">Metallo-beta-lactamase superfamily protein</fullName>
    </recommendedName>
</protein>
<keyword evidence="2" id="KW-1185">Reference proteome</keyword>
<dbReference type="Gene3D" id="3.60.15.10">
    <property type="entry name" value="Ribonuclease Z/Hydroxyacylglutathione hydrolase-like"/>
    <property type="match status" value="1"/>
</dbReference>
<dbReference type="RefSeq" id="WP_143155319.1">
    <property type="nucleotide sequence ID" value="NZ_FQUE01000001.1"/>
</dbReference>
<dbReference type="EMBL" id="FQUE01000001">
    <property type="protein sequence ID" value="SHE36145.1"/>
    <property type="molecule type" value="Genomic_DNA"/>
</dbReference>
<dbReference type="InterPro" id="IPR052159">
    <property type="entry name" value="Competence_DNA_uptake"/>
</dbReference>
<dbReference type="Proteomes" id="UP000183987">
    <property type="component" value="Unassembled WGS sequence"/>
</dbReference>
<evidence type="ECO:0008006" key="3">
    <source>
        <dbReference type="Google" id="ProtNLM"/>
    </source>
</evidence>
<dbReference type="PANTHER" id="PTHR30619:SF1">
    <property type="entry name" value="RECOMBINATION PROTEIN 2"/>
    <property type="match status" value="1"/>
</dbReference>